<dbReference type="AlphaFoldDB" id="A0A423HZN2"/>
<gene>
    <name evidence="1" type="ORF">BK662_04275</name>
</gene>
<dbReference type="PANTHER" id="PTHR42815:SF2">
    <property type="entry name" value="FAD-BINDING, PUTATIVE (AFU_ORTHOLOGUE AFUA_6G07600)-RELATED"/>
    <property type="match status" value="1"/>
</dbReference>
<evidence type="ECO:0000313" key="1">
    <source>
        <dbReference type="EMBL" id="RON18637.1"/>
    </source>
</evidence>
<name>A0A423HZN2_9PSED</name>
<dbReference type="InterPro" id="IPR012349">
    <property type="entry name" value="Split_barrel_FMN-bd"/>
</dbReference>
<dbReference type="Gene3D" id="2.30.110.10">
    <property type="entry name" value="Electron Transport, Fmn-binding Protein, Chain A"/>
    <property type="match status" value="1"/>
</dbReference>
<accession>A0A423HZN2</accession>
<organism evidence="1 2">
    <name type="scientific">Pseudomonas frederiksbergensis</name>
    <dbReference type="NCBI Taxonomy" id="104087"/>
    <lineage>
        <taxon>Bacteria</taxon>
        <taxon>Pseudomonadati</taxon>
        <taxon>Pseudomonadota</taxon>
        <taxon>Gammaproteobacteria</taxon>
        <taxon>Pseudomonadales</taxon>
        <taxon>Pseudomonadaceae</taxon>
        <taxon>Pseudomonas</taxon>
    </lineage>
</organism>
<dbReference type="EMBL" id="MOBM01000006">
    <property type="protein sequence ID" value="RON18637.1"/>
    <property type="molecule type" value="Genomic_DNA"/>
</dbReference>
<sequence>MERSPWHAGEKQLQARVGVAERMDELGRRVIRGEMPDQHRMFYQQLPFILYGAVDADGNPWASILEGAPGFAHSPEPTFLQFGSLPGHDDPAQLQDGAAIGLLGIELHTRRRNRLNGRVGAVTASGFEVKVEQSFGNCPKYIQLRQFRSVPLVDPATRIAQHLNGLDDAAKAMIAGADTFFVASYVDVDGQRSVDVSHRGGQAGFVKVEGNRLTIPDFAGNLFFNTLGNLLINPRAGLLFIDFDSGDLLHLSGRTQVILEGSQVEAFQGAERLWTFEVERVVRRPAALALRWRFDGASPTSLLTGTWAQANARLRAQV</sequence>
<dbReference type="Proteomes" id="UP000284002">
    <property type="component" value="Unassembled WGS sequence"/>
</dbReference>
<evidence type="ECO:0000313" key="2">
    <source>
        <dbReference type="Proteomes" id="UP000284002"/>
    </source>
</evidence>
<reference evidence="1 2" key="1">
    <citation type="submission" date="2016-10" db="EMBL/GenBank/DDBJ databases">
        <title>Comparative genome analysis of multiple Pseudomonas spp. focuses on biocontrol and plant growth promoting traits.</title>
        <authorList>
            <person name="Tao X.-Y."/>
            <person name="Taylor C.G."/>
        </authorList>
    </citation>
    <scope>NUCLEOTIDE SEQUENCE [LARGE SCALE GENOMIC DNA]</scope>
    <source>
        <strain evidence="1 2">36C6</strain>
    </source>
</reference>
<dbReference type="SUPFAM" id="SSF50475">
    <property type="entry name" value="FMN-binding split barrel"/>
    <property type="match status" value="1"/>
</dbReference>
<dbReference type="PANTHER" id="PTHR42815">
    <property type="entry name" value="FAD-BINDING, PUTATIVE (AFU_ORTHOLOGUE AFUA_6G07600)-RELATED"/>
    <property type="match status" value="1"/>
</dbReference>
<comment type="caution">
    <text evidence="1">The sequence shown here is derived from an EMBL/GenBank/DDBJ whole genome shotgun (WGS) entry which is preliminary data.</text>
</comment>
<proteinExistence type="predicted"/>
<protein>
    <submittedName>
        <fullName evidence="1">Pyridoxamine 5'-phosphate oxidase</fullName>
    </submittedName>
</protein>